<dbReference type="GO" id="GO:0046873">
    <property type="term" value="F:metal ion transmembrane transporter activity"/>
    <property type="evidence" value="ECO:0007669"/>
    <property type="project" value="InterPro"/>
</dbReference>
<feature type="transmembrane region" description="Helical" evidence="7">
    <location>
        <begin position="295"/>
        <end position="315"/>
    </location>
</feature>
<comment type="subcellular location">
    <subcellularLocation>
        <location evidence="1">Endomembrane system</location>
        <topology evidence="1">Multi-pass membrane protein</topology>
    </subcellularLocation>
    <subcellularLocation>
        <location evidence="2">Golgi apparatus membrane</location>
    </subcellularLocation>
</comment>
<feature type="transmembrane region" description="Helical" evidence="7">
    <location>
        <begin position="255"/>
        <end position="275"/>
    </location>
</feature>
<evidence type="ECO:0000256" key="6">
    <source>
        <dbReference type="ARBA" id="ARBA00023136"/>
    </source>
</evidence>
<dbReference type="InterPro" id="IPR045891">
    <property type="entry name" value="ZIP9"/>
</dbReference>
<dbReference type="OrthoDB" id="19859at2759"/>
<accession>A0A1E4TKV7</accession>
<dbReference type="GO" id="GO:0006829">
    <property type="term" value="P:zinc ion transport"/>
    <property type="evidence" value="ECO:0007669"/>
    <property type="project" value="InterPro"/>
</dbReference>
<evidence type="ECO:0000313" key="9">
    <source>
        <dbReference type="Proteomes" id="UP000095023"/>
    </source>
</evidence>
<evidence type="ECO:0000256" key="5">
    <source>
        <dbReference type="ARBA" id="ARBA00023034"/>
    </source>
</evidence>
<protein>
    <recommendedName>
        <fullName evidence="10">Zinc/iron permease</fullName>
    </recommendedName>
</protein>
<evidence type="ECO:0008006" key="10">
    <source>
        <dbReference type="Google" id="ProtNLM"/>
    </source>
</evidence>
<dbReference type="Pfam" id="PF02535">
    <property type="entry name" value="Zip"/>
    <property type="match status" value="1"/>
</dbReference>
<reference evidence="9" key="1">
    <citation type="submission" date="2016-02" db="EMBL/GenBank/DDBJ databases">
        <title>Comparative genomics of biotechnologically important yeasts.</title>
        <authorList>
            <consortium name="DOE Joint Genome Institute"/>
            <person name="Riley R."/>
            <person name="Haridas S."/>
            <person name="Wolfe K.H."/>
            <person name="Lopes M.R."/>
            <person name="Hittinger C.T."/>
            <person name="Goker M."/>
            <person name="Salamov A."/>
            <person name="Wisecaver J."/>
            <person name="Long T.M."/>
            <person name="Aerts A.L."/>
            <person name="Barry K."/>
            <person name="Choi C."/>
            <person name="Clum A."/>
            <person name="Coughlan A.Y."/>
            <person name="Deshpande S."/>
            <person name="Douglass A.P."/>
            <person name="Hanson S.J."/>
            <person name="Klenk H.-P."/>
            <person name="Labutti K."/>
            <person name="Lapidus A."/>
            <person name="Lindquist E."/>
            <person name="Lipzen A."/>
            <person name="Meier-Kolthoff J.P."/>
            <person name="Ohm R.A."/>
            <person name="Otillar R.P."/>
            <person name="Pangilinan J."/>
            <person name="Peng Y."/>
            <person name="Rokas A."/>
            <person name="Rosa C.A."/>
            <person name="Scheuner C."/>
            <person name="Sibirny A.A."/>
            <person name="Slot J.C."/>
            <person name="Stielow J.B."/>
            <person name="Sun H."/>
            <person name="Kurtzman C.P."/>
            <person name="Blackwell M."/>
            <person name="Jeffries T.W."/>
            <person name="Grigoriev I.V."/>
        </authorList>
    </citation>
    <scope>NUCLEOTIDE SEQUENCE [LARGE SCALE GENOMIC DNA]</scope>
    <source>
        <strain evidence="9">NRRL Y-17796</strain>
    </source>
</reference>
<dbReference type="AlphaFoldDB" id="A0A1E4TKV7"/>
<feature type="transmembrane region" description="Helical" evidence="7">
    <location>
        <begin position="153"/>
        <end position="171"/>
    </location>
</feature>
<keyword evidence="5" id="KW-0333">Golgi apparatus</keyword>
<organism evidence="8 9">
    <name type="scientific">Tortispora caseinolytica NRRL Y-17796</name>
    <dbReference type="NCBI Taxonomy" id="767744"/>
    <lineage>
        <taxon>Eukaryota</taxon>
        <taxon>Fungi</taxon>
        <taxon>Dikarya</taxon>
        <taxon>Ascomycota</taxon>
        <taxon>Saccharomycotina</taxon>
        <taxon>Trigonopsidomycetes</taxon>
        <taxon>Trigonopsidales</taxon>
        <taxon>Trigonopsidaceae</taxon>
        <taxon>Tortispora</taxon>
    </lineage>
</organism>
<gene>
    <name evidence="8" type="ORF">CANCADRAFT_85894</name>
</gene>
<evidence type="ECO:0000256" key="2">
    <source>
        <dbReference type="ARBA" id="ARBA00004394"/>
    </source>
</evidence>
<keyword evidence="9" id="KW-1185">Reference proteome</keyword>
<keyword evidence="4 7" id="KW-1133">Transmembrane helix</keyword>
<dbReference type="InterPro" id="IPR003689">
    <property type="entry name" value="ZIP"/>
</dbReference>
<dbReference type="PANTHER" id="PTHR16133:SF0">
    <property type="entry name" value="ZINC_IRON REGULATED TRANSPORTER-RELATED PROTEIN 102B, ISOFORM E"/>
    <property type="match status" value="1"/>
</dbReference>
<evidence type="ECO:0000256" key="4">
    <source>
        <dbReference type="ARBA" id="ARBA00022989"/>
    </source>
</evidence>
<evidence type="ECO:0000256" key="7">
    <source>
        <dbReference type="SAM" id="Phobius"/>
    </source>
</evidence>
<proteinExistence type="predicted"/>
<dbReference type="PANTHER" id="PTHR16133">
    <property type="entry name" value="SOLUTE CARRIER FAMILY 39 ZINC TRANSPORTER , MEMBER 9-RELATED"/>
    <property type="match status" value="1"/>
</dbReference>
<feature type="transmembrane region" description="Helical" evidence="7">
    <location>
        <begin position="183"/>
        <end position="203"/>
    </location>
</feature>
<evidence type="ECO:0000313" key="8">
    <source>
        <dbReference type="EMBL" id="ODV92372.1"/>
    </source>
</evidence>
<feature type="transmembrane region" description="Helical" evidence="7">
    <location>
        <begin position="215"/>
        <end position="235"/>
    </location>
</feature>
<name>A0A1E4TKV7_9ASCO</name>
<dbReference type="EMBL" id="KV453841">
    <property type="protein sequence ID" value="ODV92372.1"/>
    <property type="molecule type" value="Genomic_DNA"/>
</dbReference>
<evidence type="ECO:0000256" key="3">
    <source>
        <dbReference type="ARBA" id="ARBA00022692"/>
    </source>
</evidence>
<dbReference type="GO" id="GO:0000139">
    <property type="term" value="C:Golgi membrane"/>
    <property type="evidence" value="ECO:0007669"/>
    <property type="project" value="UniProtKB-SubCell"/>
</dbReference>
<feature type="transmembrane region" description="Helical" evidence="7">
    <location>
        <begin position="6"/>
        <end position="25"/>
    </location>
</feature>
<evidence type="ECO:0000256" key="1">
    <source>
        <dbReference type="ARBA" id="ARBA00004127"/>
    </source>
</evidence>
<keyword evidence="6 7" id="KW-0472">Membrane</keyword>
<dbReference type="Proteomes" id="UP000095023">
    <property type="component" value="Unassembled WGS sequence"/>
</dbReference>
<sequence length="317" mass="34203">MSSFLNLVLLCILMGVASFLAGLLPMMVTLSDRRIRAISMIGMGILVGTSMEVVIPEGVETLYHSVTLYGHERKPTSIDPTANFDRAIGVALVLGFMLMHIIDQVPKLTVSREPIHSRVDLTEIRGGRFAESHITENENSAGNTVRVQSDSNFTTFGLVVHAVADGIAIGASALSDNSTLETIVFLAVLVHKAPAAFSLVAVLLRQGIPYYQIRLHLLTFSLAAPAGALLTWAITMLITGGSTDSTESDVIINSIQWWTGVILVFSGGTFLYVAIHVMQEVNADSFHADSGKVTAFLDIMCSVFGMCIPFLTYLVPE</sequence>
<keyword evidence="3 7" id="KW-0812">Transmembrane</keyword>